<reference evidence="1 2" key="1">
    <citation type="journal article" date="2021" name="Genome Biol.">
        <title>AFLAP: assembly-free linkage analysis pipeline using k-mers from genome sequencing data.</title>
        <authorList>
            <person name="Fletcher K."/>
            <person name="Zhang L."/>
            <person name="Gil J."/>
            <person name="Han R."/>
            <person name="Cavanaugh K."/>
            <person name="Michelmore R."/>
        </authorList>
    </citation>
    <scope>NUCLEOTIDE SEQUENCE [LARGE SCALE GENOMIC DNA]</scope>
    <source>
        <strain evidence="1 2">SF5</strain>
    </source>
</reference>
<protein>
    <submittedName>
        <fullName evidence="1">Uncharacterized protein</fullName>
    </submittedName>
</protein>
<accession>A0A976IL90</accession>
<organism evidence="1 2">
    <name type="scientific">Bremia lactucae</name>
    <name type="common">Lettuce downy mildew</name>
    <dbReference type="NCBI Taxonomy" id="4779"/>
    <lineage>
        <taxon>Eukaryota</taxon>
        <taxon>Sar</taxon>
        <taxon>Stramenopiles</taxon>
        <taxon>Oomycota</taxon>
        <taxon>Peronosporomycetes</taxon>
        <taxon>Peronosporales</taxon>
        <taxon>Peronosporaceae</taxon>
        <taxon>Bremia</taxon>
    </lineage>
</organism>
<dbReference type="GeneID" id="94351800"/>
<dbReference type="AlphaFoldDB" id="A0A976IL90"/>
<name>A0A976IL90_BRELC</name>
<evidence type="ECO:0000313" key="2">
    <source>
        <dbReference type="Proteomes" id="UP000294530"/>
    </source>
</evidence>
<dbReference type="EMBL" id="SHOA02000005">
    <property type="protein sequence ID" value="TDH73909.1"/>
    <property type="molecule type" value="Genomic_DNA"/>
</dbReference>
<gene>
    <name evidence="1" type="ORF">CCR75_008074</name>
</gene>
<dbReference type="Proteomes" id="UP000294530">
    <property type="component" value="Unassembled WGS sequence"/>
</dbReference>
<sequence>MCSQPRLPFARLQMRMTLLQRLSLLKLKDAKVLSQWAQAVWTGSAMVDQAFATPRSRTFERFKFNPAKYDEKGIRWNKI</sequence>
<keyword evidence="2" id="KW-1185">Reference proteome</keyword>
<dbReference type="RefSeq" id="XP_067823407.1">
    <property type="nucleotide sequence ID" value="XM_067966129.1"/>
</dbReference>
<dbReference type="KEGG" id="blac:94351800"/>
<proteinExistence type="predicted"/>
<evidence type="ECO:0000313" key="1">
    <source>
        <dbReference type="EMBL" id="TDH73909.1"/>
    </source>
</evidence>
<comment type="caution">
    <text evidence="1">The sequence shown here is derived from an EMBL/GenBank/DDBJ whole genome shotgun (WGS) entry which is preliminary data.</text>
</comment>